<dbReference type="AlphaFoldDB" id="A0A7S1RBQ0"/>
<reference evidence="7" key="1">
    <citation type="submission" date="2021-01" db="EMBL/GenBank/DDBJ databases">
        <authorList>
            <person name="Corre E."/>
            <person name="Pelletier E."/>
            <person name="Niang G."/>
            <person name="Scheremetjew M."/>
            <person name="Finn R."/>
            <person name="Kale V."/>
            <person name="Holt S."/>
            <person name="Cochrane G."/>
            <person name="Meng A."/>
            <person name="Brown T."/>
            <person name="Cohen L."/>
        </authorList>
    </citation>
    <scope>NUCLEOTIDE SEQUENCE</scope>
    <source>
        <strain evidence="7">OF101</strain>
    </source>
</reference>
<dbReference type="UniPathway" id="UPA00378"/>
<keyword evidence="3 5" id="KW-0328">Glycosyltransferase</keyword>
<dbReference type="InterPro" id="IPR055270">
    <property type="entry name" value="Glyco_tran_10_C"/>
</dbReference>
<dbReference type="Pfam" id="PF00852">
    <property type="entry name" value="Glyco_transf_10"/>
    <property type="match status" value="1"/>
</dbReference>
<evidence type="ECO:0000259" key="6">
    <source>
        <dbReference type="Pfam" id="PF00852"/>
    </source>
</evidence>
<name>A0A7S1RBQ0_ALECA</name>
<evidence type="ECO:0000256" key="1">
    <source>
        <dbReference type="ARBA" id="ARBA00004922"/>
    </source>
</evidence>
<evidence type="ECO:0000256" key="2">
    <source>
        <dbReference type="ARBA" id="ARBA00008919"/>
    </source>
</evidence>
<evidence type="ECO:0000256" key="4">
    <source>
        <dbReference type="ARBA" id="ARBA00022679"/>
    </source>
</evidence>
<dbReference type="GO" id="GO:0046920">
    <property type="term" value="F:alpha-(1-&gt;3)-fucosyltransferase activity"/>
    <property type="evidence" value="ECO:0007669"/>
    <property type="project" value="TreeGrafter"/>
</dbReference>
<comment type="subcellular location">
    <subcellularLocation>
        <location evidence="5">Golgi apparatus</location>
        <location evidence="5">Golgi stack membrane</location>
        <topology evidence="5">Single-pass type II membrane protein</topology>
    </subcellularLocation>
</comment>
<dbReference type="InterPro" id="IPR038577">
    <property type="entry name" value="GT10-like_C_sf"/>
</dbReference>
<dbReference type="EC" id="2.4.1.-" evidence="5"/>
<keyword evidence="5" id="KW-0812">Transmembrane</keyword>
<evidence type="ECO:0000313" key="7">
    <source>
        <dbReference type="EMBL" id="CAD9161493.1"/>
    </source>
</evidence>
<dbReference type="PANTHER" id="PTHR11929">
    <property type="entry name" value="ALPHA- 1,3 -FUCOSYLTRANSFERASE"/>
    <property type="match status" value="1"/>
</dbReference>
<dbReference type="EMBL" id="HBGE01063900">
    <property type="protein sequence ID" value="CAD9161493.1"/>
    <property type="molecule type" value="Transcribed_RNA"/>
</dbReference>
<dbReference type="Gene3D" id="3.40.50.11660">
    <property type="entry name" value="Glycosyl transferase family 10, C-terminal domain"/>
    <property type="match status" value="1"/>
</dbReference>
<feature type="domain" description="Fucosyltransferase C-terminal" evidence="6">
    <location>
        <begin position="62"/>
        <end position="238"/>
    </location>
</feature>
<dbReference type="SUPFAM" id="SSF53756">
    <property type="entry name" value="UDP-Glycosyltransferase/glycogen phosphorylase"/>
    <property type="match status" value="1"/>
</dbReference>
<protein>
    <recommendedName>
        <fullName evidence="5">Fucosyltransferase</fullName>
        <ecNumber evidence="5">2.4.1.-</ecNumber>
    </recommendedName>
</protein>
<keyword evidence="5" id="KW-0333">Golgi apparatus</keyword>
<accession>A0A7S1RBQ0</accession>
<organism evidence="7">
    <name type="scientific">Alexandrium catenella</name>
    <name type="common">Red tide dinoflagellate</name>
    <name type="synonym">Gonyaulax catenella</name>
    <dbReference type="NCBI Taxonomy" id="2925"/>
    <lineage>
        <taxon>Eukaryota</taxon>
        <taxon>Sar</taxon>
        <taxon>Alveolata</taxon>
        <taxon>Dinophyceae</taxon>
        <taxon>Gonyaulacales</taxon>
        <taxon>Pyrocystaceae</taxon>
        <taxon>Alexandrium</taxon>
    </lineage>
</organism>
<gene>
    <name evidence="7" type="ORF">ACAT0790_LOCUS38258</name>
</gene>
<keyword evidence="4 5" id="KW-0808">Transferase</keyword>
<dbReference type="InterPro" id="IPR001503">
    <property type="entry name" value="Glyco_trans_10"/>
</dbReference>
<comment type="pathway">
    <text evidence="1">Protein modification; protein glycosylation.</text>
</comment>
<evidence type="ECO:0000256" key="3">
    <source>
        <dbReference type="ARBA" id="ARBA00022676"/>
    </source>
</evidence>
<dbReference type="PANTHER" id="PTHR11929:SF194">
    <property type="entry name" value="ALPHA-(1,3)-FUCOSYLTRANSFERASE 10"/>
    <property type="match status" value="1"/>
</dbReference>
<proteinExistence type="inferred from homology"/>
<sequence>MEAAGLYGSEHAGLYDGTANYSIHSTVPRLYFGLSNWRAILQRHRGPESTQLFPSFEERVPAAVFIAKNCNGNFRNYVIRELSLRGVPIHSISDCAPGATLQRWPMSASRHDKLGALRAYRVYLAFENDVQDSYVTEKAIDGFAAGAVPLYLGAPNVADYVPADGFISAGAVVESDDEARASALDALAERVRRAIENKTEWQGYMAWREQPLERLNGGALWQRWSWTYGVDDVCRFCRFAYASLTPGASWDHDRQQIAGKSPPPRRGDRAAWAAWRQYTSSHRARVAASGA</sequence>
<evidence type="ECO:0000256" key="5">
    <source>
        <dbReference type="RuleBase" id="RU003832"/>
    </source>
</evidence>
<keyword evidence="5" id="KW-0472">Membrane</keyword>
<comment type="similarity">
    <text evidence="2 5">Belongs to the glycosyltransferase 10 family.</text>
</comment>
<dbReference type="GO" id="GO:0032580">
    <property type="term" value="C:Golgi cisterna membrane"/>
    <property type="evidence" value="ECO:0007669"/>
    <property type="project" value="UniProtKB-SubCell"/>
</dbReference>